<evidence type="ECO:0000256" key="1">
    <source>
        <dbReference type="ARBA" id="ARBA00022448"/>
    </source>
</evidence>
<protein>
    <recommendedName>
        <fullName evidence="3">YknX-like C-terminal permuted SH3-like domain-containing protein</fullName>
    </recommendedName>
</protein>
<dbReference type="EMBL" id="JAENIK010000012">
    <property type="protein sequence ID" value="MBK1817379.1"/>
    <property type="molecule type" value="Genomic_DNA"/>
</dbReference>
<dbReference type="Pfam" id="PF25989">
    <property type="entry name" value="YknX_C"/>
    <property type="match status" value="1"/>
</dbReference>
<comment type="caution">
    <text evidence="4">The sequence shown here is derived from an EMBL/GenBank/DDBJ whole genome shotgun (WGS) entry which is preliminary data.</text>
</comment>
<feature type="chain" id="PRO_5036991422" description="YknX-like C-terminal permuted SH3-like domain-containing protein" evidence="2">
    <location>
        <begin position="21"/>
        <end position="237"/>
    </location>
</feature>
<evidence type="ECO:0000256" key="2">
    <source>
        <dbReference type="SAM" id="SignalP"/>
    </source>
</evidence>
<name>A0A934R5L4_9BACT</name>
<dbReference type="Proteomes" id="UP000600139">
    <property type="component" value="Unassembled WGS sequence"/>
</dbReference>
<sequence>MKNYSLILTVAAIVSTAALNSSCQKSEAAATEKPVENGAQFKAGEGLSLTDQMQRSIGLKVEDVAEDKVDSSTSIKLTANSKNSASGWITPAQAAIAAEGMEIELNTSSGEIRKGKISRVQSMPLASLSDHEITISTESDLTTGEALGAQLHKIGESEVPVIPPSALLKTAEGTFVYTVNGKFFIRTPVKIGASNDRSIEIVDGLYAGDQVVTTPVKSLWMAELQVLRGGKACTCGH</sequence>
<dbReference type="AlphaFoldDB" id="A0A934R5L4"/>
<dbReference type="InterPro" id="IPR058637">
    <property type="entry name" value="YknX-like_C"/>
</dbReference>
<feature type="signal peptide" evidence="2">
    <location>
        <begin position="1"/>
        <end position="20"/>
    </location>
</feature>
<organism evidence="4 5">
    <name type="scientific">Luteolibacter yonseiensis</name>
    <dbReference type="NCBI Taxonomy" id="1144680"/>
    <lineage>
        <taxon>Bacteria</taxon>
        <taxon>Pseudomonadati</taxon>
        <taxon>Verrucomicrobiota</taxon>
        <taxon>Verrucomicrobiia</taxon>
        <taxon>Verrucomicrobiales</taxon>
        <taxon>Verrucomicrobiaceae</taxon>
        <taxon>Luteolibacter</taxon>
    </lineage>
</organism>
<proteinExistence type="predicted"/>
<dbReference type="PANTHER" id="PTHR30097">
    <property type="entry name" value="CATION EFFLUX SYSTEM PROTEIN CUSB"/>
    <property type="match status" value="1"/>
</dbReference>
<keyword evidence="1" id="KW-0813">Transport</keyword>
<dbReference type="InterPro" id="IPR051909">
    <property type="entry name" value="MFP_Cation_Efflux"/>
</dbReference>
<dbReference type="GO" id="GO:0015679">
    <property type="term" value="P:plasma membrane copper ion transport"/>
    <property type="evidence" value="ECO:0007669"/>
    <property type="project" value="TreeGrafter"/>
</dbReference>
<accession>A0A934R5L4</accession>
<dbReference type="RefSeq" id="WP_200352322.1">
    <property type="nucleotide sequence ID" value="NZ_BAABHZ010000001.1"/>
</dbReference>
<keyword evidence="5" id="KW-1185">Reference proteome</keyword>
<dbReference type="PANTHER" id="PTHR30097:SF4">
    <property type="entry name" value="SLR6042 PROTEIN"/>
    <property type="match status" value="1"/>
</dbReference>
<evidence type="ECO:0000313" key="5">
    <source>
        <dbReference type="Proteomes" id="UP000600139"/>
    </source>
</evidence>
<evidence type="ECO:0000313" key="4">
    <source>
        <dbReference type="EMBL" id="MBK1817379.1"/>
    </source>
</evidence>
<dbReference type="GO" id="GO:0030313">
    <property type="term" value="C:cell envelope"/>
    <property type="evidence" value="ECO:0007669"/>
    <property type="project" value="TreeGrafter"/>
</dbReference>
<dbReference type="Gene3D" id="2.40.420.20">
    <property type="match status" value="1"/>
</dbReference>
<dbReference type="GO" id="GO:0060003">
    <property type="term" value="P:copper ion export"/>
    <property type="evidence" value="ECO:0007669"/>
    <property type="project" value="TreeGrafter"/>
</dbReference>
<gene>
    <name evidence="4" type="ORF">JIN84_17295</name>
</gene>
<feature type="domain" description="YknX-like C-terminal permuted SH3-like" evidence="3">
    <location>
        <begin position="161"/>
        <end position="218"/>
    </location>
</feature>
<evidence type="ECO:0000259" key="3">
    <source>
        <dbReference type="Pfam" id="PF25989"/>
    </source>
</evidence>
<keyword evidence="2" id="KW-0732">Signal</keyword>
<reference evidence="4" key="1">
    <citation type="submission" date="2021-01" db="EMBL/GenBank/DDBJ databases">
        <title>Modified the classification status of verrucomicrobia.</title>
        <authorList>
            <person name="Feng X."/>
        </authorList>
    </citation>
    <scope>NUCLEOTIDE SEQUENCE</scope>
    <source>
        <strain evidence="4">JCM 18052</strain>
    </source>
</reference>